<dbReference type="InterPro" id="IPR036265">
    <property type="entry name" value="HIT-like_sf"/>
</dbReference>
<keyword evidence="3" id="KW-0547">Nucleotide-binding</keyword>
<dbReference type="InterPro" id="IPR029056">
    <property type="entry name" value="Ribokinase-like"/>
</dbReference>
<dbReference type="EMBL" id="CP136891">
    <property type="protein sequence ID" value="WOK97861.1"/>
    <property type="molecule type" value="Genomic_DNA"/>
</dbReference>
<name>A0AAQ3JX84_9LILI</name>
<dbReference type="SUPFAM" id="SSF54197">
    <property type="entry name" value="HIT-like"/>
    <property type="match status" value="1"/>
</dbReference>
<dbReference type="GO" id="GO:0008865">
    <property type="term" value="F:fructokinase activity"/>
    <property type="evidence" value="ECO:0007669"/>
    <property type="project" value="TreeGrafter"/>
</dbReference>
<keyword evidence="4" id="KW-0418">Kinase</keyword>
<reference evidence="8 9" key="1">
    <citation type="submission" date="2023-10" db="EMBL/GenBank/DDBJ databases">
        <title>Chromosome-scale genome assembly provides insights into flower coloration mechanisms of Canna indica.</title>
        <authorList>
            <person name="Li C."/>
        </authorList>
    </citation>
    <scope>NUCLEOTIDE SEQUENCE [LARGE SCALE GENOMIC DNA]</scope>
    <source>
        <tissue evidence="8">Flower</tissue>
    </source>
</reference>
<keyword evidence="9" id="KW-1185">Reference proteome</keyword>
<evidence type="ECO:0000256" key="6">
    <source>
        <dbReference type="ARBA" id="ARBA00023277"/>
    </source>
</evidence>
<dbReference type="GO" id="GO:0005524">
    <property type="term" value="F:ATP binding"/>
    <property type="evidence" value="ECO:0007669"/>
    <property type="project" value="UniProtKB-KW"/>
</dbReference>
<evidence type="ECO:0000259" key="7">
    <source>
        <dbReference type="Pfam" id="PF00294"/>
    </source>
</evidence>
<dbReference type="InterPro" id="IPR050306">
    <property type="entry name" value="PfkB_Carbo_kinase"/>
</dbReference>
<dbReference type="InterPro" id="IPR002173">
    <property type="entry name" value="Carboh/pur_kinase_PfkB_CS"/>
</dbReference>
<evidence type="ECO:0000313" key="8">
    <source>
        <dbReference type="EMBL" id="WOK97861.1"/>
    </source>
</evidence>
<evidence type="ECO:0000313" key="9">
    <source>
        <dbReference type="Proteomes" id="UP001327560"/>
    </source>
</evidence>
<protein>
    <submittedName>
        <fullName evidence="8">Fructokinase-1</fullName>
    </submittedName>
</protein>
<feature type="domain" description="Carbohydrate kinase PfkB" evidence="7">
    <location>
        <begin position="145"/>
        <end position="201"/>
    </location>
</feature>
<dbReference type="GO" id="GO:0005829">
    <property type="term" value="C:cytosol"/>
    <property type="evidence" value="ECO:0007669"/>
    <property type="project" value="TreeGrafter"/>
</dbReference>
<dbReference type="PROSITE" id="PS00584">
    <property type="entry name" value="PFKB_KINASES_2"/>
    <property type="match status" value="1"/>
</dbReference>
<evidence type="ECO:0000256" key="1">
    <source>
        <dbReference type="ARBA" id="ARBA00010688"/>
    </source>
</evidence>
<dbReference type="Gene3D" id="3.40.1190.20">
    <property type="match status" value="1"/>
</dbReference>
<evidence type="ECO:0000256" key="5">
    <source>
        <dbReference type="ARBA" id="ARBA00022840"/>
    </source>
</evidence>
<dbReference type="PANTHER" id="PTHR43085:SF24">
    <property type="entry name" value="FRUCTOKINASE-4-RELATED"/>
    <property type="match status" value="1"/>
</dbReference>
<dbReference type="Proteomes" id="UP001327560">
    <property type="component" value="Chromosome 2"/>
</dbReference>
<gene>
    <name evidence="8" type="ORF">Cni_G06569</name>
</gene>
<dbReference type="GO" id="GO:0006000">
    <property type="term" value="P:fructose metabolic process"/>
    <property type="evidence" value="ECO:0007669"/>
    <property type="project" value="TreeGrafter"/>
</dbReference>
<accession>A0AAQ3JX84</accession>
<dbReference type="AlphaFoldDB" id="A0AAQ3JX84"/>
<dbReference type="InterPro" id="IPR011009">
    <property type="entry name" value="Kinase-like_dom_sf"/>
</dbReference>
<evidence type="ECO:0000256" key="2">
    <source>
        <dbReference type="ARBA" id="ARBA00022679"/>
    </source>
</evidence>
<organism evidence="8 9">
    <name type="scientific">Canna indica</name>
    <name type="common">Indian-shot</name>
    <dbReference type="NCBI Taxonomy" id="4628"/>
    <lineage>
        <taxon>Eukaryota</taxon>
        <taxon>Viridiplantae</taxon>
        <taxon>Streptophyta</taxon>
        <taxon>Embryophyta</taxon>
        <taxon>Tracheophyta</taxon>
        <taxon>Spermatophyta</taxon>
        <taxon>Magnoliopsida</taxon>
        <taxon>Liliopsida</taxon>
        <taxon>Zingiberales</taxon>
        <taxon>Cannaceae</taxon>
        <taxon>Canna</taxon>
    </lineage>
</organism>
<dbReference type="PANTHER" id="PTHR43085">
    <property type="entry name" value="HEXOKINASE FAMILY MEMBER"/>
    <property type="match status" value="1"/>
</dbReference>
<dbReference type="InterPro" id="IPR011611">
    <property type="entry name" value="PfkB_dom"/>
</dbReference>
<dbReference type="SUPFAM" id="SSF56112">
    <property type="entry name" value="Protein kinase-like (PK-like)"/>
    <property type="match status" value="1"/>
</dbReference>
<keyword evidence="6" id="KW-0119">Carbohydrate metabolism</keyword>
<comment type="similarity">
    <text evidence="1">Belongs to the carbohydrate kinase PfkB family.</text>
</comment>
<dbReference type="SUPFAM" id="SSF53613">
    <property type="entry name" value="Ribokinase-like"/>
    <property type="match status" value="1"/>
</dbReference>
<evidence type="ECO:0000256" key="3">
    <source>
        <dbReference type="ARBA" id="ARBA00022741"/>
    </source>
</evidence>
<sequence>MGASESLLSKQQLQQQPIDEITTVSERIEGIDSLLERVRALKIVKSRASQSIFHFLFYFLSNRSIVYDCLLLQANPLLNSPPLAESIFSDILIRKPSSNSSNPISSDIFKDKFFATILMLKISSDSLEFENAHSFLLTLWRPEFKLLLATLEEKGCKYYTKDFRGSLDGFAVNTVDTTGAGDAFVGAFLWKLVDDQSVLQLFQKWIPTEAVDLGSRLLKYSPNLRFTAMAACAHPFFDELRDPNTCLLDGNPLPPLFNFTPQGTKWADRFLREGLSLIFRLGYHSDFDSTHLKYKKHWNSFNTSFFCDSTDVLEEIEKHGVLTVNDDEKLLTKELAATSAAVHIPISPDSSLT</sequence>
<keyword evidence="2" id="KW-0808">Transferase</keyword>
<dbReference type="Pfam" id="PF00294">
    <property type="entry name" value="PfkB"/>
    <property type="match status" value="1"/>
</dbReference>
<proteinExistence type="inferred from homology"/>
<evidence type="ECO:0000256" key="4">
    <source>
        <dbReference type="ARBA" id="ARBA00022777"/>
    </source>
</evidence>
<keyword evidence="5" id="KW-0067">ATP-binding</keyword>
<dbReference type="Gene3D" id="3.30.428.10">
    <property type="entry name" value="HIT-like"/>
    <property type="match status" value="1"/>
</dbReference>